<dbReference type="Gene3D" id="3.30.1540.10">
    <property type="entry name" value="formyl-coa transferase, domain 3"/>
    <property type="match status" value="1"/>
</dbReference>
<dbReference type="InterPro" id="IPR044855">
    <property type="entry name" value="CoA-Trfase_III_dom3_sf"/>
</dbReference>
<dbReference type="Pfam" id="PF02515">
    <property type="entry name" value="CoA_transf_3"/>
    <property type="match status" value="1"/>
</dbReference>
<protein>
    <submittedName>
        <fullName evidence="1">CoA transferase</fullName>
    </submittedName>
</protein>
<reference evidence="2" key="1">
    <citation type="journal article" date="2019" name="Int. J. Syst. Evol. Microbiol.">
        <title>The Global Catalogue of Microorganisms (GCM) 10K type strain sequencing project: providing services to taxonomists for standard genome sequencing and annotation.</title>
        <authorList>
            <consortium name="The Broad Institute Genomics Platform"/>
            <consortium name="The Broad Institute Genome Sequencing Center for Infectious Disease"/>
            <person name="Wu L."/>
            <person name="Ma J."/>
        </authorList>
    </citation>
    <scope>NUCLEOTIDE SEQUENCE [LARGE SCALE GENOMIC DNA]</scope>
    <source>
        <strain evidence="2">NBRC 105830</strain>
    </source>
</reference>
<sequence length="389" mass="40430">MPGPLEGVRVVEVAGLGPVPYAGLLLAELGADVARVDRSDQVGVPEGGVAPMASLHRSRPSLAVDLKSEAGRSTVLRLVEQADVLLEGMRPGVMERLGLGPDVCLARSPGLVYGRMTGWGQDGPLASAAGHDITYAALSGALHVTGPPEKPYPAANLVADFGGGTLFLVVGVLAALQSRHRTGVGQVVDAAMVDGAASLLTLVYGLLGSGWADERGSNLLDGGCPFYDSYRCADGRFVAIGPLEPPFYAALLAGLGVTFVTAQYDRSGWPEQRRVLTEVFATRTRDEWVEHFAGTDACVAPVLALGEAPDHPHLAARDTFVEVDGHRVPRVAPRFSATPGLDPTPARPAGADTRAVLAHWGFGDDEVEDLIVSGAVAQAAGDDALGSRP</sequence>
<proteinExistence type="predicted"/>
<dbReference type="InterPro" id="IPR023606">
    <property type="entry name" value="CoA-Trfase_III_dom_1_sf"/>
</dbReference>
<dbReference type="Gene3D" id="3.40.50.10540">
    <property type="entry name" value="Crotonobetainyl-coa:carnitine coa-transferase, domain 1"/>
    <property type="match status" value="1"/>
</dbReference>
<organism evidence="1 2">
    <name type="scientific">Arsenicicoccus piscis</name>
    <dbReference type="NCBI Taxonomy" id="673954"/>
    <lineage>
        <taxon>Bacteria</taxon>
        <taxon>Bacillati</taxon>
        <taxon>Actinomycetota</taxon>
        <taxon>Actinomycetes</taxon>
        <taxon>Micrococcales</taxon>
        <taxon>Intrasporangiaceae</taxon>
        <taxon>Arsenicicoccus</taxon>
    </lineage>
</organism>
<gene>
    <name evidence="1" type="ORF">GCM10025862_27600</name>
</gene>
<dbReference type="RefSeq" id="WP_241443998.1">
    <property type="nucleotide sequence ID" value="NZ_BSUJ01000001.1"/>
</dbReference>
<dbReference type="EMBL" id="BSUJ01000001">
    <property type="protein sequence ID" value="GMA20739.1"/>
    <property type="molecule type" value="Genomic_DNA"/>
</dbReference>
<evidence type="ECO:0000313" key="2">
    <source>
        <dbReference type="Proteomes" id="UP001157109"/>
    </source>
</evidence>
<dbReference type="SUPFAM" id="SSF89796">
    <property type="entry name" value="CoA-transferase family III (CaiB/BaiF)"/>
    <property type="match status" value="1"/>
</dbReference>
<dbReference type="GO" id="GO:0016740">
    <property type="term" value="F:transferase activity"/>
    <property type="evidence" value="ECO:0007669"/>
    <property type="project" value="UniProtKB-KW"/>
</dbReference>
<evidence type="ECO:0000313" key="1">
    <source>
        <dbReference type="EMBL" id="GMA20739.1"/>
    </source>
</evidence>
<accession>A0ABQ6HQJ7</accession>
<comment type="caution">
    <text evidence="1">The sequence shown here is derived from an EMBL/GenBank/DDBJ whole genome shotgun (WGS) entry which is preliminary data.</text>
</comment>
<dbReference type="InterPro" id="IPR003673">
    <property type="entry name" value="CoA-Trfase_fam_III"/>
</dbReference>
<keyword evidence="2" id="KW-1185">Reference proteome</keyword>
<dbReference type="PANTHER" id="PTHR48228">
    <property type="entry name" value="SUCCINYL-COA--D-CITRAMALATE COA-TRANSFERASE"/>
    <property type="match status" value="1"/>
</dbReference>
<dbReference type="PANTHER" id="PTHR48228:SF5">
    <property type="entry name" value="ALPHA-METHYLACYL-COA RACEMASE"/>
    <property type="match status" value="1"/>
</dbReference>
<keyword evidence="1" id="KW-0808">Transferase</keyword>
<name>A0ABQ6HQJ7_9MICO</name>
<dbReference type="InterPro" id="IPR050509">
    <property type="entry name" value="CoA-transferase_III"/>
</dbReference>
<dbReference type="Proteomes" id="UP001157109">
    <property type="component" value="Unassembled WGS sequence"/>
</dbReference>